<keyword evidence="5" id="KW-0479">Metal-binding</keyword>
<evidence type="ECO:0000256" key="2">
    <source>
        <dbReference type="ARBA" id="ARBA00005080"/>
    </source>
</evidence>
<feature type="domain" description="GTP cyclohydrolase I" evidence="6">
    <location>
        <begin position="22"/>
        <end position="195"/>
    </location>
</feature>
<name>A0A3M0GYN4_9ACTN</name>
<feature type="binding site" evidence="5">
    <location>
        <position position="88"/>
    </location>
    <ligand>
        <name>Zn(2+)</name>
        <dbReference type="ChEBI" id="CHEBI:29105"/>
    </ligand>
</feature>
<gene>
    <name evidence="5 7" type="primary">folE</name>
    <name evidence="7" type="ORF">EAX62_02670</name>
</gene>
<dbReference type="Proteomes" id="UP000275256">
    <property type="component" value="Unassembled WGS sequence"/>
</dbReference>
<dbReference type="InterPro" id="IPR020602">
    <property type="entry name" value="GTP_CycHdrlase_I_dom"/>
</dbReference>
<evidence type="ECO:0000256" key="1">
    <source>
        <dbReference type="ARBA" id="ARBA00001052"/>
    </source>
</evidence>
<sequence length="200" mass="21702">MPGRAAILPEGPERDLGAAAAAGAEFMRALGVDPSDESRPDLALTPHRFATAYAEMLTPRPFDFTTFLNVEGYDEMVVVRDIAVQSLCEHHLLPFVGVAHVAYLPANLIVGLSKLPRIVEHFARRLQTQERLTLQVAEALESHLQPRGVGVVVEATHSCMTLRGVRSEHASTKTSSLRGSLRSDPATRAEFFALVNGAAH</sequence>
<evidence type="ECO:0000256" key="5">
    <source>
        <dbReference type="HAMAP-Rule" id="MF_00223"/>
    </source>
</evidence>
<dbReference type="GO" id="GO:0046654">
    <property type="term" value="P:tetrahydrofolate biosynthetic process"/>
    <property type="evidence" value="ECO:0007669"/>
    <property type="project" value="UniProtKB-UniRule"/>
</dbReference>
<dbReference type="GO" id="GO:0006730">
    <property type="term" value="P:one-carbon metabolic process"/>
    <property type="evidence" value="ECO:0007669"/>
    <property type="project" value="UniProtKB-UniRule"/>
</dbReference>
<dbReference type="EC" id="3.5.4.16" evidence="5"/>
<comment type="pathway">
    <text evidence="2 5">Cofactor biosynthesis; 7,8-dihydroneopterin triphosphate biosynthesis; 7,8-dihydroneopterin triphosphate from GTP: step 1/1.</text>
</comment>
<reference evidence="7 8" key="1">
    <citation type="submission" date="2018-10" db="EMBL/GenBank/DDBJ databases">
        <title>Tessaracoccus antarcticuss sp. nov., isolated from sediment.</title>
        <authorList>
            <person name="Zhou L.Y."/>
            <person name="Du Z.J."/>
        </authorList>
    </citation>
    <scope>NUCLEOTIDE SEQUENCE [LARGE SCALE GENOMIC DNA]</scope>
    <source>
        <strain evidence="7 8">JDX10</strain>
    </source>
</reference>
<comment type="catalytic activity">
    <reaction evidence="1 5">
        <text>GTP + H2O = 7,8-dihydroneopterin 3'-triphosphate + formate + H(+)</text>
        <dbReference type="Rhea" id="RHEA:17473"/>
        <dbReference type="ChEBI" id="CHEBI:15377"/>
        <dbReference type="ChEBI" id="CHEBI:15378"/>
        <dbReference type="ChEBI" id="CHEBI:15740"/>
        <dbReference type="ChEBI" id="CHEBI:37565"/>
        <dbReference type="ChEBI" id="CHEBI:58462"/>
        <dbReference type="EC" id="3.5.4.16"/>
    </reaction>
</comment>
<dbReference type="UniPathway" id="UPA00848">
    <property type="reaction ID" value="UER00151"/>
</dbReference>
<keyword evidence="5" id="KW-0342">GTP-binding</keyword>
<evidence type="ECO:0000313" key="7">
    <source>
        <dbReference type="EMBL" id="RMB62416.1"/>
    </source>
</evidence>
<dbReference type="SUPFAM" id="SSF55620">
    <property type="entry name" value="Tetrahydrobiopterin biosynthesis enzymes-like"/>
    <property type="match status" value="1"/>
</dbReference>
<dbReference type="InterPro" id="IPR001474">
    <property type="entry name" value="GTP_CycHdrlase_I"/>
</dbReference>
<dbReference type="NCBIfam" id="NF006826">
    <property type="entry name" value="PRK09347.1-3"/>
    <property type="match status" value="1"/>
</dbReference>
<feature type="binding site" evidence="5">
    <location>
        <position position="91"/>
    </location>
    <ligand>
        <name>Zn(2+)</name>
        <dbReference type="ChEBI" id="CHEBI:29105"/>
    </ligand>
</feature>
<organism evidence="7 8">
    <name type="scientific">Tessaracoccus antarcticus</name>
    <dbReference type="NCBI Taxonomy" id="2479848"/>
    <lineage>
        <taxon>Bacteria</taxon>
        <taxon>Bacillati</taxon>
        <taxon>Actinomycetota</taxon>
        <taxon>Actinomycetes</taxon>
        <taxon>Propionibacteriales</taxon>
        <taxon>Propionibacteriaceae</taxon>
        <taxon>Tessaracoccus</taxon>
    </lineage>
</organism>
<dbReference type="GO" id="GO:0005737">
    <property type="term" value="C:cytoplasm"/>
    <property type="evidence" value="ECO:0007669"/>
    <property type="project" value="TreeGrafter"/>
</dbReference>
<evidence type="ECO:0000313" key="8">
    <source>
        <dbReference type="Proteomes" id="UP000275256"/>
    </source>
</evidence>
<feature type="binding site" evidence="5">
    <location>
        <position position="159"/>
    </location>
    <ligand>
        <name>Zn(2+)</name>
        <dbReference type="ChEBI" id="CHEBI:29105"/>
    </ligand>
</feature>
<dbReference type="GO" id="GO:0003934">
    <property type="term" value="F:GTP cyclohydrolase I activity"/>
    <property type="evidence" value="ECO:0007669"/>
    <property type="project" value="UniProtKB-UniRule"/>
</dbReference>
<dbReference type="EMBL" id="REFW01000001">
    <property type="protein sequence ID" value="RMB62416.1"/>
    <property type="molecule type" value="Genomic_DNA"/>
</dbReference>
<accession>A0A3M0GYN4</accession>
<keyword evidence="8" id="KW-1185">Reference proteome</keyword>
<dbReference type="PROSITE" id="PS00859">
    <property type="entry name" value="GTP_CYCLOHYDROL_1_1"/>
    <property type="match status" value="1"/>
</dbReference>
<dbReference type="FunFam" id="3.30.1130.10:FF:000001">
    <property type="entry name" value="GTP cyclohydrolase 1"/>
    <property type="match status" value="1"/>
</dbReference>
<dbReference type="InterPro" id="IPR018234">
    <property type="entry name" value="GTP_CycHdrlase_I_CS"/>
</dbReference>
<protein>
    <recommendedName>
        <fullName evidence="5">GTP cyclohydrolase 1</fullName>
        <ecNumber evidence="5">3.5.4.16</ecNumber>
    </recommendedName>
    <alternativeName>
        <fullName evidence="5">GTP cyclohydrolase I</fullName>
        <shortName evidence="5">GTP-CH-I</shortName>
    </alternativeName>
</protein>
<evidence type="ECO:0000256" key="4">
    <source>
        <dbReference type="ARBA" id="ARBA00022801"/>
    </source>
</evidence>
<dbReference type="PANTHER" id="PTHR11109:SF7">
    <property type="entry name" value="GTP CYCLOHYDROLASE 1"/>
    <property type="match status" value="1"/>
</dbReference>
<dbReference type="NCBIfam" id="NF006825">
    <property type="entry name" value="PRK09347.1-2"/>
    <property type="match status" value="1"/>
</dbReference>
<evidence type="ECO:0000256" key="3">
    <source>
        <dbReference type="ARBA" id="ARBA00022563"/>
    </source>
</evidence>
<dbReference type="Gene3D" id="3.30.1130.10">
    <property type="match status" value="1"/>
</dbReference>
<dbReference type="GO" id="GO:0006729">
    <property type="term" value="P:tetrahydrobiopterin biosynthetic process"/>
    <property type="evidence" value="ECO:0007669"/>
    <property type="project" value="TreeGrafter"/>
</dbReference>
<dbReference type="InterPro" id="IPR043134">
    <property type="entry name" value="GTP-CH-I_N"/>
</dbReference>
<dbReference type="InterPro" id="IPR043133">
    <property type="entry name" value="GTP-CH-I_C/QueF"/>
</dbReference>
<keyword evidence="4 5" id="KW-0378">Hydrolase</keyword>
<dbReference type="Pfam" id="PF01227">
    <property type="entry name" value="GTP_cyclohydroI"/>
    <property type="match status" value="1"/>
</dbReference>
<comment type="caution">
    <text evidence="7">The sequence shown here is derived from an EMBL/GenBank/DDBJ whole genome shotgun (WGS) entry which is preliminary data.</text>
</comment>
<dbReference type="GO" id="GO:0008270">
    <property type="term" value="F:zinc ion binding"/>
    <property type="evidence" value="ECO:0007669"/>
    <property type="project" value="UniProtKB-UniRule"/>
</dbReference>
<dbReference type="HAMAP" id="MF_00223">
    <property type="entry name" value="FolE"/>
    <property type="match status" value="1"/>
</dbReference>
<comment type="similarity">
    <text evidence="5">Belongs to the GTP cyclohydrolase I family.</text>
</comment>
<evidence type="ECO:0000259" key="6">
    <source>
        <dbReference type="Pfam" id="PF01227"/>
    </source>
</evidence>
<dbReference type="AlphaFoldDB" id="A0A3M0GYN4"/>
<keyword evidence="5" id="KW-0862">Zinc</keyword>
<dbReference type="PANTHER" id="PTHR11109">
    <property type="entry name" value="GTP CYCLOHYDROLASE I"/>
    <property type="match status" value="1"/>
</dbReference>
<dbReference type="GO" id="GO:0005525">
    <property type="term" value="F:GTP binding"/>
    <property type="evidence" value="ECO:0007669"/>
    <property type="project" value="UniProtKB-KW"/>
</dbReference>
<keyword evidence="5" id="KW-0547">Nucleotide-binding</keyword>
<dbReference type="NCBIfam" id="TIGR00063">
    <property type="entry name" value="folE"/>
    <property type="match status" value="1"/>
</dbReference>
<dbReference type="OrthoDB" id="9801207at2"/>
<proteinExistence type="inferred from homology"/>
<dbReference type="Gene3D" id="1.10.286.10">
    <property type="match status" value="1"/>
</dbReference>
<dbReference type="PROSITE" id="PS00860">
    <property type="entry name" value="GTP_CYCLOHYDROL_1_2"/>
    <property type="match status" value="1"/>
</dbReference>
<keyword evidence="3 5" id="KW-0554">One-carbon metabolism</keyword>
<comment type="subunit">
    <text evidence="5">Homopolymer.</text>
</comment>